<sequence>MIRLNRVDEDDEKGLSEEQRFYYLRLMAKAGDKKEPIKTKFVRWAPPCPTESSVETDQDLESRAWPYNIVDNRS</sequence>
<reference evidence="3" key="1">
    <citation type="submission" date="2017-02" db="UniProtKB">
        <authorList>
            <consortium name="WormBaseParasite"/>
        </authorList>
    </citation>
    <scope>IDENTIFICATION</scope>
</reference>
<evidence type="ECO:0000313" key="2">
    <source>
        <dbReference type="Proteomes" id="UP000267096"/>
    </source>
</evidence>
<proteinExistence type="predicted"/>
<gene>
    <name evidence="1" type="ORF">ASIM_LOCUS14684</name>
</gene>
<reference evidence="1 2" key="2">
    <citation type="submission" date="2018-11" db="EMBL/GenBank/DDBJ databases">
        <authorList>
            <consortium name="Pathogen Informatics"/>
        </authorList>
    </citation>
    <scope>NUCLEOTIDE SEQUENCE [LARGE SCALE GENOMIC DNA]</scope>
</reference>
<evidence type="ECO:0000313" key="1">
    <source>
        <dbReference type="EMBL" id="VDK53077.1"/>
    </source>
</evidence>
<dbReference type="WBParaSite" id="ASIM_0001527401-mRNA-1">
    <property type="protein sequence ID" value="ASIM_0001527401-mRNA-1"/>
    <property type="gene ID" value="ASIM_0001527401"/>
</dbReference>
<dbReference type="EMBL" id="UYRR01031878">
    <property type="protein sequence ID" value="VDK53077.1"/>
    <property type="molecule type" value="Genomic_DNA"/>
</dbReference>
<name>A0A0M3K2V3_ANISI</name>
<evidence type="ECO:0000313" key="3">
    <source>
        <dbReference type="WBParaSite" id="ASIM_0001527401-mRNA-1"/>
    </source>
</evidence>
<keyword evidence="2" id="KW-1185">Reference proteome</keyword>
<dbReference type="AlphaFoldDB" id="A0A0M3K2V3"/>
<dbReference type="OrthoDB" id="5827579at2759"/>
<accession>A0A0M3K2V3</accession>
<dbReference type="Proteomes" id="UP000267096">
    <property type="component" value="Unassembled WGS sequence"/>
</dbReference>
<organism evidence="3">
    <name type="scientific">Anisakis simplex</name>
    <name type="common">Herring worm</name>
    <dbReference type="NCBI Taxonomy" id="6269"/>
    <lineage>
        <taxon>Eukaryota</taxon>
        <taxon>Metazoa</taxon>
        <taxon>Ecdysozoa</taxon>
        <taxon>Nematoda</taxon>
        <taxon>Chromadorea</taxon>
        <taxon>Rhabditida</taxon>
        <taxon>Spirurina</taxon>
        <taxon>Ascaridomorpha</taxon>
        <taxon>Ascaridoidea</taxon>
        <taxon>Anisakidae</taxon>
        <taxon>Anisakis</taxon>
        <taxon>Anisakis simplex complex</taxon>
    </lineage>
</organism>
<protein>
    <submittedName>
        <fullName evidence="1 3">Uncharacterized protein</fullName>
    </submittedName>
</protein>